<proteinExistence type="predicted"/>
<accession>A0A3N4GC22</accession>
<comment type="caution">
    <text evidence="1">The sequence shown here is derived from an EMBL/GenBank/DDBJ whole genome shotgun (WGS) entry which is preliminary data.</text>
</comment>
<dbReference type="AlphaFoldDB" id="A0A3N4GC22"/>
<keyword evidence="2" id="KW-1185">Reference proteome</keyword>
<sequence length="152" mass="16332">MSTSSTTRTHSVTATFQVTSWNEEKIYTTDDRTVEISGVTYPARGFSRADVAYSYQGDATGTSTLAYLLTYIEGADAPSAGFEAFEGSIDGHEGSLVLQHNGFHNATGVHERIEIVEGLGTGGLAAMRGHAEIDLTGHSDDGYPITFHYTME</sequence>
<dbReference type="Proteomes" id="UP000267536">
    <property type="component" value="Unassembled WGS sequence"/>
</dbReference>
<dbReference type="InterPro" id="IPR021607">
    <property type="entry name" value="DUF3224"/>
</dbReference>
<evidence type="ECO:0000313" key="1">
    <source>
        <dbReference type="EMBL" id="RPA59458.1"/>
    </source>
</evidence>
<protein>
    <submittedName>
        <fullName evidence="1">DUF3224 domain-containing protein</fullName>
    </submittedName>
</protein>
<dbReference type="Gene3D" id="2.40.350.10">
    <property type="entry name" value="SO1590-like"/>
    <property type="match status" value="1"/>
</dbReference>
<dbReference type="OrthoDB" id="7947478at2"/>
<name>A0A3N4GC22_9ACTN</name>
<dbReference type="InterPro" id="IPR023159">
    <property type="entry name" value="SO1590-like_sf"/>
</dbReference>
<dbReference type="Pfam" id="PF11528">
    <property type="entry name" value="DUF3224"/>
    <property type="match status" value="1"/>
</dbReference>
<dbReference type="SUPFAM" id="SSF159238">
    <property type="entry name" value="SO1590-like"/>
    <property type="match status" value="1"/>
</dbReference>
<dbReference type="EMBL" id="RKMH01000009">
    <property type="protein sequence ID" value="RPA59458.1"/>
    <property type="molecule type" value="Genomic_DNA"/>
</dbReference>
<evidence type="ECO:0000313" key="2">
    <source>
        <dbReference type="Proteomes" id="UP000267536"/>
    </source>
</evidence>
<gene>
    <name evidence="1" type="ORF">EF294_13295</name>
</gene>
<dbReference type="RefSeq" id="WP_123930656.1">
    <property type="nucleotide sequence ID" value="NZ_JBPSDP010000008.1"/>
</dbReference>
<organism evidence="1 2">
    <name type="scientific">Gordonia oryzae</name>
    <dbReference type="NCBI Taxonomy" id="2487349"/>
    <lineage>
        <taxon>Bacteria</taxon>
        <taxon>Bacillati</taxon>
        <taxon>Actinomycetota</taxon>
        <taxon>Actinomycetes</taxon>
        <taxon>Mycobacteriales</taxon>
        <taxon>Gordoniaceae</taxon>
        <taxon>Gordonia</taxon>
    </lineage>
</organism>
<reference evidence="1 2" key="1">
    <citation type="submission" date="2018-11" db="EMBL/GenBank/DDBJ databases">
        <title>Draft genome sequence of Gordonia sp. RS15-1S isolated from rice stems.</title>
        <authorList>
            <person name="Muangham S."/>
        </authorList>
    </citation>
    <scope>NUCLEOTIDE SEQUENCE [LARGE SCALE GENOMIC DNA]</scope>
    <source>
        <strain evidence="1 2">RS15-1S</strain>
    </source>
</reference>